<evidence type="ECO:0000256" key="1">
    <source>
        <dbReference type="ARBA" id="ARBA00022692"/>
    </source>
</evidence>
<sequence>MGKARTVSIVEAFFRPERIAEKPFSPVDISAGYSLDVSMAKIGSCIATISLLLIAVSIVQSTDPHESFDAKHDNDTRFVRENIQLIYNGTYLFGDDAKYATIQPAMADAWLIAVDRGMERYNYGNSFDNFCWNRTEVSQNVTFPSLFRSSQLFVSVQVPMRVAVLLSLVHRLVLLPATLHQCSRGIRMLLITVPLAIFIEFLHLTGMSTMFTIHMWQDNQNSYLTGIALTIAMTTLAAKMVFLSGLKGPSITTLCRLGIAVATLVIGRSVLNNWQNFVTYPFCDQMVSPMVAISEWLFVLMMLASYALDLVDGRSLRFMIDEFAEETPFYTF</sequence>
<dbReference type="OMA" id="FQCMLIN"/>
<evidence type="ECO:0000256" key="5">
    <source>
        <dbReference type="ARBA" id="ARBA00023136"/>
    </source>
</evidence>
<feature type="transmembrane region" description="Helical" evidence="6">
    <location>
        <begin position="254"/>
        <end position="271"/>
    </location>
</feature>
<evidence type="ECO:0000259" key="7">
    <source>
        <dbReference type="Pfam" id="PF01059"/>
    </source>
</evidence>
<dbReference type="InterPro" id="IPR000260">
    <property type="entry name" value="NADH4_N"/>
</dbReference>
<dbReference type="AlphaFoldDB" id="A0A7I5E886"/>
<keyword evidence="5 6" id="KW-0472">Membrane</keyword>
<feature type="transmembrane region" description="Helical" evidence="6">
    <location>
        <begin position="186"/>
        <end position="203"/>
    </location>
</feature>
<feature type="transmembrane region" description="Helical" evidence="6">
    <location>
        <begin position="291"/>
        <end position="311"/>
    </location>
</feature>
<evidence type="ECO:0000313" key="9">
    <source>
        <dbReference type="WBParaSite" id="HCON_00063570-00001"/>
    </source>
</evidence>
<dbReference type="Pfam" id="PF01059">
    <property type="entry name" value="Oxidored_q5_N"/>
    <property type="match status" value="1"/>
</dbReference>
<keyword evidence="4" id="KW-0520">NAD</keyword>
<dbReference type="Proteomes" id="UP000025227">
    <property type="component" value="Unplaced"/>
</dbReference>
<keyword evidence="8" id="KW-1185">Reference proteome</keyword>
<keyword evidence="3 6" id="KW-1133">Transmembrane helix</keyword>
<reference evidence="9" key="1">
    <citation type="submission" date="2020-12" db="UniProtKB">
        <authorList>
            <consortium name="WormBaseParasite"/>
        </authorList>
    </citation>
    <scope>IDENTIFICATION</scope>
    <source>
        <strain evidence="9">MHco3</strain>
    </source>
</reference>
<feature type="domain" description="NADH:ubiquinone oxidoreductase chain 4 N-terminal" evidence="7">
    <location>
        <begin position="231"/>
        <end position="306"/>
    </location>
</feature>
<accession>A0A7I5E886</accession>
<feature type="transmembrane region" description="Helical" evidence="6">
    <location>
        <begin position="223"/>
        <end position="242"/>
    </location>
</feature>
<name>A0A7I5E886_HAECO</name>
<protein>
    <submittedName>
        <fullName evidence="9">Oxidored_q5_N domain-containing protein</fullName>
    </submittedName>
</protein>
<proteinExistence type="predicted"/>
<dbReference type="WBParaSite" id="HCON_00063570-00001">
    <property type="protein sequence ID" value="HCON_00063570-00001"/>
    <property type="gene ID" value="HCON_00063570"/>
</dbReference>
<evidence type="ECO:0000256" key="3">
    <source>
        <dbReference type="ARBA" id="ARBA00022989"/>
    </source>
</evidence>
<evidence type="ECO:0000256" key="2">
    <source>
        <dbReference type="ARBA" id="ARBA00022967"/>
    </source>
</evidence>
<evidence type="ECO:0000313" key="8">
    <source>
        <dbReference type="Proteomes" id="UP000025227"/>
    </source>
</evidence>
<evidence type="ECO:0000256" key="6">
    <source>
        <dbReference type="SAM" id="Phobius"/>
    </source>
</evidence>
<keyword evidence="2" id="KW-1278">Translocase</keyword>
<dbReference type="OrthoDB" id="5826761at2759"/>
<organism evidence="8 9">
    <name type="scientific">Haemonchus contortus</name>
    <name type="common">Barber pole worm</name>
    <dbReference type="NCBI Taxonomy" id="6289"/>
    <lineage>
        <taxon>Eukaryota</taxon>
        <taxon>Metazoa</taxon>
        <taxon>Ecdysozoa</taxon>
        <taxon>Nematoda</taxon>
        <taxon>Chromadorea</taxon>
        <taxon>Rhabditida</taxon>
        <taxon>Rhabditina</taxon>
        <taxon>Rhabditomorpha</taxon>
        <taxon>Strongyloidea</taxon>
        <taxon>Trichostrongylidae</taxon>
        <taxon>Haemonchus</taxon>
    </lineage>
</organism>
<keyword evidence="1 6" id="KW-0812">Transmembrane</keyword>
<evidence type="ECO:0000256" key="4">
    <source>
        <dbReference type="ARBA" id="ARBA00023027"/>
    </source>
</evidence>